<protein>
    <submittedName>
        <fullName evidence="1">Uncharacterized protein</fullName>
    </submittedName>
</protein>
<reference evidence="1 2" key="1">
    <citation type="submission" date="2020-09" db="EMBL/GenBank/DDBJ databases">
        <title>De no assembly of potato wild relative species, Solanum commersonii.</title>
        <authorList>
            <person name="Cho K."/>
        </authorList>
    </citation>
    <scope>NUCLEOTIDE SEQUENCE [LARGE SCALE GENOMIC DNA]</scope>
    <source>
        <strain evidence="1">LZ3.2</strain>
        <tissue evidence="1">Leaf</tissue>
    </source>
</reference>
<gene>
    <name evidence="1" type="ORF">H5410_014585</name>
</gene>
<name>A0A9J5ZRB8_SOLCO</name>
<dbReference type="Proteomes" id="UP000824120">
    <property type="component" value="Chromosome 3"/>
</dbReference>
<evidence type="ECO:0000313" key="1">
    <source>
        <dbReference type="EMBL" id="KAG5614761.1"/>
    </source>
</evidence>
<keyword evidence="2" id="KW-1185">Reference proteome</keyword>
<organism evidence="1 2">
    <name type="scientific">Solanum commersonii</name>
    <name type="common">Commerson's wild potato</name>
    <name type="synonym">Commerson's nightshade</name>
    <dbReference type="NCBI Taxonomy" id="4109"/>
    <lineage>
        <taxon>Eukaryota</taxon>
        <taxon>Viridiplantae</taxon>
        <taxon>Streptophyta</taxon>
        <taxon>Embryophyta</taxon>
        <taxon>Tracheophyta</taxon>
        <taxon>Spermatophyta</taxon>
        <taxon>Magnoliopsida</taxon>
        <taxon>eudicotyledons</taxon>
        <taxon>Gunneridae</taxon>
        <taxon>Pentapetalae</taxon>
        <taxon>asterids</taxon>
        <taxon>lamiids</taxon>
        <taxon>Solanales</taxon>
        <taxon>Solanaceae</taxon>
        <taxon>Solanoideae</taxon>
        <taxon>Solaneae</taxon>
        <taxon>Solanum</taxon>
    </lineage>
</organism>
<evidence type="ECO:0000313" key="2">
    <source>
        <dbReference type="Proteomes" id="UP000824120"/>
    </source>
</evidence>
<dbReference type="EMBL" id="JACXVP010000003">
    <property type="protein sequence ID" value="KAG5614761.1"/>
    <property type="molecule type" value="Genomic_DNA"/>
</dbReference>
<accession>A0A9J5ZRB8</accession>
<sequence length="141" mass="16289">MECTDMLDKVNSKITEQIFECAEEHKKFIKLLDKLDAIQLEIQAKLEEIEAQQGESYGETEIVSQYWIQGQTQLLKLEESICDGLIYMTTQLIEGRVELTQEIDKFDLDVHDLEVDLNKKIEASEAQLPIVVDDDQLVEKK</sequence>
<dbReference type="AlphaFoldDB" id="A0A9J5ZRB8"/>
<comment type="caution">
    <text evidence="1">The sequence shown here is derived from an EMBL/GenBank/DDBJ whole genome shotgun (WGS) entry which is preliminary data.</text>
</comment>
<proteinExistence type="predicted"/>